<evidence type="ECO:0000256" key="2">
    <source>
        <dbReference type="ARBA" id="ARBA00022553"/>
    </source>
</evidence>
<feature type="compositionally biased region" description="Basic and acidic residues" evidence="4">
    <location>
        <begin position="1486"/>
        <end position="1542"/>
    </location>
</feature>
<keyword evidence="3" id="KW-0539">Nucleus</keyword>
<dbReference type="InterPro" id="IPR033388">
    <property type="entry name" value="BAF250_C"/>
</dbReference>
<feature type="compositionally biased region" description="Polar residues" evidence="4">
    <location>
        <begin position="389"/>
        <end position="404"/>
    </location>
</feature>
<feature type="compositionally biased region" description="Low complexity" evidence="4">
    <location>
        <begin position="318"/>
        <end position="338"/>
    </location>
</feature>
<dbReference type="Proteomes" id="UP000472277">
    <property type="component" value="Unassembled WGS sequence"/>
</dbReference>
<feature type="compositionally biased region" description="Low complexity" evidence="4">
    <location>
        <begin position="774"/>
        <end position="783"/>
    </location>
</feature>
<feature type="compositionally biased region" description="Polar residues" evidence="4">
    <location>
        <begin position="881"/>
        <end position="894"/>
    </location>
</feature>
<dbReference type="Ensembl" id="ENSSTUT00000080388.1">
    <property type="protein sequence ID" value="ENSSTUP00000075624.1"/>
    <property type="gene ID" value="ENSSTUG00000032018.1"/>
</dbReference>
<evidence type="ECO:0000313" key="7">
    <source>
        <dbReference type="Proteomes" id="UP000472277"/>
    </source>
</evidence>
<feature type="compositionally biased region" description="Polar residues" evidence="4">
    <location>
        <begin position="830"/>
        <end position="843"/>
    </location>
</feature>
<feature type="compositionally biased region" description="Low complexity" evidence="4">
    <location>
        <begin position="165"/>
        <end position="230"/>
    </location>
</feature>
<feature type="compositionally biased region" description="Pro residues" evidence="4">
    <location>
        <begin position="792"/>
        <end position="804"/>
    </location>
</feature>
<feature type="compositionally biased region" description="Low complexity" evidence="4">
    <location>
        <begin position="86"/>
        <end position="123"/>
    </location>
</feature>
<feature type="compositionally biased region" description="Polar residues" evidence="4">
    <location>
        <begin position="354"/>
        <end position="371"/>
    </location>
</feature>
<dbReference type="InterPro" id="IPR021906">
    <property type="entry name" value="BAF250/Osa"/>
</dbReference>
<dbReference type="GeneTree" id="ENSGT00940000155194"/>
<dbReference type="PANTHER" id="PTHR12656:SF12">
    <property type="entry name" value="AT-RICH INTERACTIVE DOMAIN-CONTAINING PROTEIN 1A"/>
    <property type="match status" value="1"/>
</dbReference>
<dbReference type="InterPro" id="IPR036431">
    <property type="entry name" value="ARID_dom_sf"/>
</dbReference>
<keyword evidence="2" id="KW-0597">Phosphoprotein</keyword>
<reference evidence="6" key="2">
    <citation type="submission" date="2025-09" db="UniProtKB">
        <authorList>
            <consortium name="Ensembl"/>
        </authorList>
    </citation>
    <scope>IDENTIFICATION</scope>
</reference>
<name>A0A674BW74_SALTR</name>
<dbReference type="GO" id="GO:0003677">
    <property type="term" value="F:DNA binding"/>
    <property type="evidence" value="ECO:0007669"/>
    <property type="project" value="InterPro"/>
</dbReference>
<feature type="compositionally biased region" description="Low complexity" evidence="4">
    <location>
        <begin position="986"/>
        <end position="1001"/>
    </location>
</feature>
<dbReference type="InterPro" id="IPR001606">
    <property type="entry name" value="ARID_dom"/>
</dbReference>
<feature type="compositionally biased region" description="Low complexity" evidence="4">
    <location>
        <begin position="1070"/>
        <end position="1080"/>
    </location>
</feature>
<feature type="compositionally biased region" description="Gly residues" evidence="4">
    <location>
        <begin position="76"/>
        <end position="85"/>
    </location>
</feature>
<feature type="compositionally biased region" description="Low complexity" evidence="4">
    <location>
        <begin position="1022"/>
        <end position="1050"/>
    </location>
</feature>
<dbReference type="GO" id="GO:0016514">
    <property type="term" value="C:SWI/SNF complex"/>
    <property type="evidence" value="ECO:0007669"/>
    <property type="project" value="InterPro"/>
</dbReference>
<dbReference type="GO" id="GO:0045893">
    <property type="term" value="P:positive regulation of DNA-templated transcription"/>
    <property type="evidence" value="ECO:0007669"/>
    <property type="project" value="TreeGrafter"/>
</dbReference>
<evidence type="ECO:0000256" key="1">
    <source>
        <dbReference type="ARBA" id="ARBA00004123"/>
    </source>
</evidence>
<reference evidence="6" key="1">
    <citation type="submission" date="2025-08" db="UniProtKB">
        <authorList>
            <consortium name="Ensembl"/>
        </authorList>
    </citation>
    <scope>IDENTIFICATION</scope>
</reference>
<organism evidence="6 7">
    <name type="scientific">Salmo trutta</name>
    <name type="common">Brown trout</name>
    <dbReference type="NCBI Taxonomy" id="8032"/>
    <lineage>
        <taxon>Eukaryota</taxon>
        <taxon>Metazoa</taxon>
        <taxon>Chordata</taxon>
        <taxon>Craniata</taxon>
        <taxon>Vertebrata</taxon>
        <taxon>Euteleostomi</taxon>
        <taxon>Actinopterygii</taxon>
        <taxon>Neopterygii</taxon>
        <taxon>Teleostei</taxon>
        <taxon>Protacanthopterygii</taxon>
        <taxon>Salmoniformes</taxon>
        <taxon>Salmonidae</taxon>
        <taxon>Salmoninae</taxon>
        <taxon>Salmo</taxon>
    </lineage>
</organism>
<proteinExistence type="predicted"/>
<dbReference type="SUPFAM" id="SSF46774">
    <property type="entry name" value="ARID-like"/>
    <property type="match status" value="1"/>
</dbReference>
<feature type="region of interest" description="Disordered" evidence="4">
    <location>
        <begin position="1479"/>
        <end position="1544"/>
    </location>
</feature>
<dbReference type="GO" id="GO:0006338">
    <property type="term" value="P:chromatin remodeling"/>
    <property type="evidence" value="ECO:0007669"/>
    <property type="project" value="InterPro"/>
</dbReference>
<dbReference type="GO" id="GO:0031491">
    <property type="term" value="F:nucleosome binding"/>
    <property type="evidence" value="ECO:0007669"/>
    <property type="project" value="TreeGrafter"/>
</dbReference>
<dbReference type="Pfam" id="PF01388">
    <property type="entry name" value="ARID"/>
    <property type="match status" value="1"/>
</dbReference>
<feature type="compositionally biased region" description="Low complexity" evidence="4">
    <location>
        <begin position="283"/>
        <end position="299"/>
    </location>
</feature>
<feature type="compositionally biased region" description="Low complexity" evidence="4">
    <location>
        <begin position="432"/>
        <end position="463"/>
    </location>
</feature>
<feature type="compositionally biased region" description="Low complexity" evidence="4">
    <location>
        <begin position="239"/>
        <end position="249"/>
    </location>
</feature>
<dbReference type="PANTHER" id="PTHR12656">
    <property type="entry name" value="BRG-1 ASSOCIATED FACTOR 250 BAF250"/>
    <property type="match status" value="1"/>
</dbReference>
<feature type="compositionally biased region" description="Polar residues" evidence="4">
    <location>
        <begin position="300"/>
        <end position="310"/>
    </location>
</feature>
<gene>
    <name evidence="6" type="primary">ARID1A</name>
    <name evidence="6" type="synonym">arid1aa</name>
</gene>
<dbReference type="GO" id="GO:0006357">
    <property type="term" value="P:regulation of transcription by RNA polymerase II"/>
    <property type="evidence" value="ECO:0007669"/>
    <property type="project" value="TreeGrafter"/>
</dbReference>
<feature type="region of interest" description="Disordered" evidence="4">
    <location>
        <begin position="607"/>
        <end position="638"/>
    </location>
</feature>
<keyword evidence="7" id="KW-1185">Reference proteome</keyword>
<dbReference type="Pfam" id="PF12031">
    <property type="entry name" value="BAF250_C"/>
    <property type="match status" value="1"/>
</dbReference>
<feature type="region of interest" description="Disordered" evidence="4">
    <location>
        <begin position="742"/>
        <end position="1249"/>
    </location>
</feature>
<feature type="compositionally biased region" description="Gly residues" evidence="4">
    <location>
        <begin position="421"/>
        <end position="431"/>
    </location>
</feature>
<dbReference type="GO" id="GO:0071565">
    <property type="term" value="C:nBAF complex"/>
    <property type="evidence" value="ECO:0007669"/>
    <property type="project" value="TreeGrafter"/>
</dbReference>
<dbReference type="Gene3D" id="1.10.150.60">
    <property type="entry name" value="ARID DNA-binding domain"/>
    <property type="match status" value="1"/>
</dbReference>
<protein>
    <submittedName>
        <fullName evidence="6">AT-rich interaction domain 1A</fullName>
    </submittedName>
</protein>
<evidence type="ECO:0000259" key="5">
    <source>
        <dbReference type="PROSITE" id="PS51011"/>
    </source>
</evidence>
<feature type="compositionally biased region" description="Polar residues" evidence="4">
    <location>
        <begin position="1055"/>
        <end position="1064"/>
    </location>
</feature>
<evidence type="ECO:0000256" key="4">
    <source>
        <dbReference type="SAM" id="MobiDB-lite"/>
    </source>
</evidence>
<feature type="compositionally biased region" description="Low complexity" evidence="4">
    <location>
        <begin position="66"/>
        <end position="75"/>
    </location>
</feature>
<feature type="compositionally biased region" description="Pro residues" evidence="4">
    <location>
        <begin position="153"/>
        <end position="164"/>
    </location>
</feature>
<comment type="subcellular location">
    <subcellularLocation>
        <location evidence="1">Nucleus</location>
    </subcellularLocation>
</comment>
<feature type="region of interest" description="Disordered" evidence="4">
    <location>
        <begin position="268"/>
        <end position="469"/>
    </location>
</feature>
<feature type="compositionally biased region" description="Low complexity" evidence="4">
    <location>
        <begin position="1208"/>
        <end position="1221"/>
    </location>
</feature>
<accession>A0A674BW74</accession>
<evidence type="ECO:0000256" key="3">
    <source>
        <dbReference type="ARBA" id="ARBA00023242"/>
    </source>
</evidence>
<dbReference type="PROSITE" id="PS51011">
    <property type="entry name" value="ARID"/>
    <property type="match status" value="1"/>
</dbReference>
<sequence length="1861" mass="200127">MDPMAKMRGQQYGGGSPYSQQPGQGPPPGAQQGHAYPGQGYGPLGSQRYPVVMQGRTPGAMGGMQYGQQMPSYGQQGPGGYGPQGQGPYYGQQGQALHPGQQQGPYPQAPLGQQGGQTPYPQQSHPPQTSASHAQGGPPYPQPHMPPQSQGPQPGPSQGPPQSQPPYSQGPAQAQAQSGQPPYPQQQGPPSQPPQQASSQVPAVSQPQLSYPPTQGPQQLPTQQQQQPQIPSQPPQQPPGHSQHPQGQPRLLIIGPAVSCLVCLQDLSGSIDDLPTGTDGALSPGVSTSGVSSSQGEQSNLAQSPFSPHTSPHLPGIRGPSPSPAGSPASATTSRTGPLSPATMPGTQMPPRPSSVQSDGSLHPAMSQSPMAQERGFIQRNPQMPPYGSPQSASPLSPRQSSGGQMHPGMGPYQQQNNSMGGYGPQGGQYGPQGYPRQPGYNNMPNANYPGPGMGNPMNSGPGIANPMSGQGGLPYAGIPPGRMPAGQMGVRPYGPNMVPNMPPNMGNMPPQVGSGMCPPPGLNRKAQEAAAVVMQHAATNSIHSRMPGYPNMSPGMMGSGAPYGPSMNNMPGMMNAQGGPPFPMGPNMANNSSGDPEFGMDGKMNQGQKMNNKVDGTPKVEPTKSKKSSSSTTTNEKITRLYELGPELERKMWVDRYLGFIEEKAMGMTNLPAVGRKPLDLFRLYVSVKEIGGFAQVNKNKKWRELSTNLNVGTSSSAASSLKKQYIQCLYAFECKIERGEDPPPEIITDNKKANQAKVQPPSPAGSGSLQGPQTPQSTSSSMAEGSDLKPPTPASTPHPTQIPPGARSNVALQDPFADGSDPAFPRRNSLTPNSGYQSGMSTPEMPGRMGPGPYEGPGPNKDPFGAMRKVGEQFLPASQGPNSGMAEQQQFNRGPPPGAMGNMSMAQRQPYGPGPYGQGYERRPEQGMGPEGSMGSGAPQPNLMPVNSDTGMYSPNRYPPQQQPRNDSYGNQYPGHGTPPGGSYPNQQPGMYPQQQQNYKRPVEGGYPPAKRHEGEMYSAPFSAGLQQQQQQPQQQPGVASAPPAGQPEMYQPQYSSGSFTGTDRRLPGPQGQFPFPFNRERMQAATGPNAQPSMPPQMMQPSPDGPPGVVWQGRGELNYPGNYPNRQGVPPGGPAQGPGHPGMNRGSEEISSEQRMNHEGQWGPGQMGPRQPPYGPGGTGPPMTRTLQSNYQSAQAMQNHIPQVSSPSPMPRGGPMESRTSPSKSPYMHSGIKMQKAGPPVPASHIVPQSVQSPLIRRDMPFPPGSVEATHPILKPRRCLTTKDIGTPEAWRVMMSLKSGLLAESTWALDTINILLYDDNSISTFNLNSLPGLLELVVEYFRRCLIEIFGILREYEVGDPGQRTLLDPDALKRDWSCTEDEEPGVEDMKDAEDEEKSFSTFEPKQASKFDKLPLKMVRKKDPFPAGRATQRGKVQEFDSGLLHWSAGGGDSTEHIQTHFERREEFLVPRERVLVIPTTKRKRPEPENVGDKENATPTEKDKQKGEKASTTTDGKEGKSEHSDQVPQRVVEDEPHSKDEGPLVTLDNWQDALARRCVCVSNIVRSLSFVPGNDQEMSKHPGLMLLLGRLVLLHHRHPERKQAPLTYEKEEESDDCLGQRDEWWWDCLSLLRENCLVTLANISGQLDLSIYPESICLPLLDGLLHWAVCPSAEAQDPFPTLGPHSAMSPQRLVLETLSKLSIQDNNVDLVLATPPLARLEKLYGTLVRLVGERKVAVCREMSVVLLANLAQGDSMAARAIAVQKGSVGNLLGFLEDSLAATQLQQSQNSLLHLQGMHFEPTSNDMMRRAARALHALAKVEENHSEFTLYESRLLDLSVSPLMNSVVSHVICDVLFLIGQS</sequence>
<feature type="region of interest" description="Disordered" evidence="4">
    <location>
        <begin position="1"/>
        <end position="251"/>
    </location>
</feature>
<dbReference type="GO" id="GO:0005654">
    <property type="term" value="C:nucleoplasm"/>
    <property type="evidence" value="ECO:0007669"/>
    <property type="project" value="TreeGrafter"/>
</dbReference>
<feature type="compositionally biased region" description="Polar residues" evidence="4">
    <location>
        <begin position="1189"/>
        <end position="1207"/>
    </location>
</feature>
<feature type="domain" description="ARID" evidence="5">
    <location>
        <begin position="648"/>
        <end position="739"/>
    </location>
</feature>
<dbReference type="GO" id="GO:0035060">
    <property type="term" value="C:brahma complex"/>
    <property type="evidence" value="ECO:0007669"/>
    <property type="project" value="InterPro"/>
</dbReference>
<dbReference type="SMART" id="SM01014">
    <property type="entry name" value="ARID"/>
    <property type="match status" value="1"/>
</dbReference>
<dbReference type="SMART" id="SM00501">
    <property type="entry name" value="BRIGHT"/>
    <property type="match status" value="1"/>
</dbReference>
<evidence type="ECO:0000313" key="6">
    <source>
        <dbReference type="Ensembl" id="ENSSTUP00000075624.1"/>
    </source>
</evidence>